<dbReference type="Proteomes" id="UP000887574">
    <property type="component" value="Unplaced"/>
</dbReference>
<accession>A0A915E6U1</accession>
<protein>
    <submittedName>
        <fullName evidence="2">Uncharacterized protein</fullName>
    </submittedName>
</protein>
<organism evidence="1 2">
    <name type="scientific">Ditylenchus dipsaci</name>
    <dbReference type="NCBI Taxonomy" id="166011"/>
    <lineage>
        <taxon>Eukaryota</taxon>
        <taxon>Metazoa</taxon>
        <taxon>Ecdysozoa</taxon>
        <taxon>Nematoda</taxon>
        <taxon>Chromadorea</taxon>
        <taxon>Rhabditida</taxon>
        <taxon>Tylenchina</taxon>
        <taxon>Tylenchomorpha</taxon>
        <taxon>Sphaerularioidea</taxon>
        <taxon>Anguinidae</taxon>
        <taxon>Anguininae</taxon>
        <taxon>Ditylenchus</taxon>
    </lineage>
</organism>
<evidence type="ECO:0000313" key="2">
    <source>
        <dbReference type="WBParaSite" id="jg2957"/>
    </source>
</evidence>
<evidence type="ECO:0000313" key="1">
    <source>
        <dbReference type="Proteomes" id="UP000887574"/>
    </source>
</evidence>
<name>A0A915E6U1_9BILA</name>
<keyword evidence="1" id="KW-1185">Reference proteome</keyword>
<reference evidence="2" key="1">
    <citation type="submission" date="2022-11" db="UniProtKB">
        <authorList>
            <consortium name="WormBaseParasite"/>
        </authorList>
    </citation>
    <scope>IDENTIFICATION</scope>
</reference>
<sequence>MSDSPATKQSTRPRKLSILSVMNLLPGRASNTVAVSTSDWMKAILQKDDPSFIKLLDSLRLKLTKLAQRRPPRICHLQDIQLASRSIQVDHCFEFRSVVGVKYTTETRREVSGVTLQNSVFSEEHAG</sequence>
<dbReference type="AlphaFoldDB" id="A0A915E6U1"/>
<proteinExistence type="predicted"/>
<dbReference type="WBParaSite" id="jg2957">
    <property type="protein sequence ID" value="jg2957"/>
    <property type="gene ID" value="jg2957"/>
</dbReference>